<dbReference type="NCBIfam" id="TIGR00444">
    <property type="entry name" value="mazG"/>
    <property type="match status" value="1"/>
</dbReference>
<dbReference type="InterPro" id="IPR011551">
    <property type="entry name" value="NTP_PyrPHydrolase_MazG"/>
</dbReference>
<name>A0A2T5IVF1_9GAMM</name>
<dbReference type="GO" id="GO:0047693">
    <property type="term" value="F:ATP diphosphatase activity"/>
    <property type="evidence" value="ECO:0007669"/>
    <property type="project" value="UniProtKB-EC"/>
</dbReference>
<dbReference type="SUPFAM" id="SSF101386">
    <property type="entry name" value="all-alpha NTP pyrophosphatases"/>
    <property type="match status" value="2"/>
</dbReference>
<dbReference type="InterPro" id="IPR048015">
    <property type="entry name" value="NTP-PPase_MazG-like_N"/>
</dbReference>
<dbReference type="Proteomes" id="UP000244223">
    <property type="component" value="Unassembled WGS sequence"/>
</dbReference>
<dbReference type="GO" id="GO:0046052">
    <property type="term" value="P:UTP catabolic process"/>
    <property type="evidence" value="ECO:0007669"/>
    <property type="project" value="TreeGrafter"/>
</dbReference>
<dbReference type="GO" id="GO:0046081">
    <property type="term" value="P:dUTP catabolic process"/>
    <property type="evidence" value="ECO:0007669"/>
    <property type="project" value="TreeGrafter"/>
</dbReference>
<evidence type="ECO:0000256" key="3">
    <source>
        <dbReference type="ARBA" id="ARBA00066372"/>
    </source>
</evidence>
<dbReference type="GO" id="GO:0006203">
    <property type="term" value="P:dGTP catabolic process"/>
    <property type="evidence" value="ECO:0007669"/>
    <property type="project" value="TreeGrafter"/>
</dbReference>
<dbReference type="GO" id="GO:0046061">
    <property type="term" value="P:dATP catabolic process"/>
    <property type="evidence" value="ECO:0007669"/>
    <property type="project" value="TreeGrafter"/>
</dbReference>
<evidence type="ECO:0000256" key="4">
    <source>
        <dbReference type="ARBA" id="ARBA00074799"/>
    </source>
</evidence>
<proteinExistence type="inferred from homology"/>
<dbReference type="GO" id="GO:0006950">
    <property type="term" value="P:response to stress"/>
    <property type="evidence" value="ECO:0007669"/>
    <property type="project" value="UniProtKB-ARBA"/>
</dbReference>
<dbReference type="InterPro" id="IPR048011">
    <property type="entry name" value="NTP-PPase_MazG-like_C"/>
</dbReference>
<evidence type="ECO:0000313" key="7">
    <source>
        <dbReference type="Proteomes" id="UP000244223"/>
    </source>
</evidence>
<dbReference type="InterPro" id="IPR004518">
    <property type="entry name" value="MazG-like_dom"/>
</dbReference>
<comment type="catalytic activity">
    <reaction evidence="1">
        <text>ATP + H2O = AMP + diphosphate + H(+)</text>
        <dbReference type="Rhea" id="RHEA:14245"/>
        <dbReference type="ChEBI" id="CHEBI:15377"/>
        <dbReference type="ChEBI" id="CHEBI:15378"/>
        <dbReference type="ChEBI" id="CHEBI:30616"/>
        <dbReference type="ChEBI" id="CHEBI:33019"/>
        <dbReference type="ChEBI" id="CHEBI:456215"/>
        <dbReference type="EC" id="3.6.1.8"/>
    </reaction>
</comment>
<keyword evidence="7" id="KW-1185">Reference proteome</keyword>
<dbReference type="PANTHER" id="PTHR30522">
    <property type="entry name" value="NUCLEOSIDE TRIPHOSPHATE PYROPHOSPHOHYDROLASE"/>
    <property type="match status" value="1"/>
</dbReference>
<dbReference type="EMBL" id="QAON01000016">
    <property type="protein sequence ID" value="PTQ87860.1"/>
    <property type="molecule type" value="Genomic_DNA"/>
</dbReference>
<dbReference type="PANTHER" id="PTHR30522:SF0">
    <property type="entry name" value="NUCLEOSIDE TRIPHOSPHATE PYROPHOSPHOHYDROLASE"/>
    <property type="match status" value="1"/>
</dbReference>
<dbReference type="Gene3D" id="1.10.287.1080">
    <property type="entry name" value="MazG-like"/>
    <property type="match status" value="2"/>
</dbReference>
<evidence type="ECO:0000259" key="5">
    <source>
        <dbReference type="Pfam" id="PF03819"/>
    </source>
</evidence>
<gene>
    <name evidence="6" type="ORF">C8N29_11626</name>
</gene>
<comment type="similarity">
    <text evidence="2">Belongs to the nucleoside triphosphate pyrophosphohydrolase family.</text>
</comment>
<dbReference type="AlphaFoldDB" id="A0A2T5IVF1"/>
<dbReference type="GO" id="GO:0046076">
    <property type="term" value="P:dTTP catabolic process"/>
    <property type="evidence" value="ECO:0007669"/>
    <property type="project" value="TreeGrafter"/>
</dbReference>
<dbReference type="NCBIfam" id="NF007113">
    <property type="entry name" value="PRK09562.1"/>
    <property type="match status" value="1"/>
</dbReference>
<reference evidence="6 7" key="1">
    <citation type="submission" date="2018-04" db="EMBL/GenBank/DDBJ databases">
        <title>Genomic Encyclopedia of Archaeal and Bacterial Type Strains, Phase II (KMG-II): from individual species to whole genera.</title>
        <authorList>
            <person name="Goeker M."/>
        </authorList>
    </citation>
    <scope>NUCLEOTIDE SEQUENCE [LARGE SCALE GENOMIC DNA]</scope>
    <source>
        <strain evidence="6 7">DSM 5822</strain>
    </source>
</reference>
<dbReference type="FunFam" id="1.10.287.1080:FF:000001">
    <property type="entry name" value="Nucleoside triphosphate pyrophosphohydrolase"/>
    <property type="match status" value="1"/>
</dbReference>
<evidence type="ECO:0000256" key="1">
    <source>
        <dbReference type="ARBA" id="ARBA00052141"/>
    </source>
</evidence>
<dbReference type="CDD" id="cd11529">
    <property type="entry name" value="NTP-PPase_MazG_Cterm"/>
    <property type="match status" value="1"/>
</dbReference>
<comment type="caution">
    <text evidence="6">The sequence shown here is derived from an EMBL/GenBank/DDBJ whole genome shotgun (WGS) entry which is preliminary data.</text>
</comment>
<sequence>MAHYTLEDLLKIMAQLRGSNGCNWDKAQTFASLAPYAIEEAHEVAEVIAEQKYHLLADELGDLLLQVVFQSQIASEQGLFSFADVVQAISEKMVRRHPHVFNEQQDLSPEQVSAQWALIKAQEPSTHKARRYLLEHVATGQPALTRAEKLQKQASKVGFDWHDPNAVIAKLREELDEVEDAIAHSPATIAEELGDLLFCVVNLARHLRVDAEQCLKLANSKFTRRFNFIEDHLQQQDKTFSQTNLIEMEQLWQLAKQAESDYGTH</sequence>
<dbReference type="GO" id="GO:0046047">
    <property type="term" value="P:TTP catabolic process"/>
    <property type="evidence" value="ECO:0007669"/>
    <property type="project" value="TreeGrafter"/>
</dbReference>
<organism evidence="6 7">
    <name type="scientific">Agitococcus lubricus</name>
    <dbReference type="NCBI Taxonomy" id="1077255"/>
    <lineage>
        <taxon>Bacteria</taxon>
        <taxon>Pseudomonadati</taxon>
        <taxon>Pseudomonadota</taxon>
        <taxon>Gammaproteobacteria</taxon>
        <taxon>Moraxellales</taxon>
        <taxon>Moraxellaceae</taxon>
        <taxon>Agitococcus</taxon>
    </lineage>
</organism>
<evidence type="ECO:0000256" key="2">
    <source>
        <dbReference type="ARBA" id="ARBA00061115"/>
    </source>
</evidence>
<feature type="domain" description="NTP pyrophosphohydrolase MazG-like" evidence="5">
    <location>
        <begin position="164"/>
        <end position="225"/>
    </location>
</feature>
<evidence type="ECO:0000313" key="6">
    <source>
        <dbReference type="EMBL" id="PTQ87860.1"/>
    </source>
</evidence>
<accession>A0A2T5IVF1</accession>
<dbReference type="EC" id="3.6.1.8" evidence="3"/>
<dbReference type="RefSeq" id="WP_239987172.1">
    <property type="nucleotide sequence ID" value="NZ_QAON01000016.1"/>
</dbReference>
<dbReference type="Pfam" id="PF03819">
    <property type="entry name" value="MazG"/>
    <property type="match status" value="2"/>
</dbReference>
<feature type="domain" description="NTP pyrophosphohydrolase MazG-like" evidence="5">
    <location>
        <begin position="28"/>
        <end position="101"/>
    </location>
</feature>
<dbReference type="CDD" id="cd11528">
    <property type="entry name" value="NTP-PPase_MazG_Nterm"/>
    <property type="match status" value="1"/>
</dbReference>
<protein>
    <recommendedName>
        <fullName evidence="4">Nucleoside triphosphate pyrophosphohydrolase</fullName>
        <ecNumber evidence="3">3.6.1.8</ecNumber>
    </recommendedName>
</protein>
<dbReference type="FunFam" id="1.10.287.1080:FF:000003">
    <property type="entry name" value="Nucleoside triphosphate pyrophosphohydrolase"/>
    <property type="match status" value="1"/>
</dbReference>